<keyword evidence="6" id="KW-0479">Metal-binding</keyword>
<evidence type="ECO:0000256" key="5">
    <source>
        <dbReference type="ARBA" id="ARBA00021214"/>
    </source>
</evidence>
<evidence type="ECO:0000256" key="10">
    <source>
        <dbReference type="ARBA" id="ARBA00031120"/>
    </source>
</evidence>
<name>A0A1S9RBJ6_PENBI</name>
<dbReference type="AlphaFoldDB" id="A0A1S9RBJ6"/>
<evidence type="ECO:0000313" key="14">
    <source>
        <dbReference type="Proteomes" id="UP000190744"/>
    </source>
</evidence>
<comment type="subunit">
    <text evidence="3">Monomer.</text>
</comment>
<evidence type="ECO:0000256" key="6">
    <source>
        <dbReference type="ARBA" id="ARBA00022723"/>
    </source>
</evidence>
<feature type="domain" description="Amidohydrolase-related" evidence="12">
    <location>
        <begin position="42"/>
        <end position="401"/>
    </location>
</feature>
<dbReference type="PANTHER" id="PTHR21240">
    <property type="entry name" value="2-AMINO-3-CARBOXYLMUCONATE-6-SEMIALDEHYDE DECARBOXYLASE"/>
    <property type="match status" value="1"/>
</dbReference>
<evidence type="ECO:0000313" key="13">
    <source>
        <dbReference type="EMBL" id="OOQ82899.1"/>
    </source>
</evidence>
<dbReference type="Pfam" id="PF04909">
    <property type="entry name" value="Amidohydro_2"/>
    <property type="match status" value="1"/>
</dbReference>
<dbReference type="PANTHER" id="PTHR21240:SF27">
    <property type="entry name" value="2-AMINO-3-CARBOXYMUCONATE-6-SEMIALDEHYDE DECARBOXYLASE"/>
    <property type="match status" value="1"/>
</dbReference>
<gene>
    <name evidence="13" type="primary">acmsd</name>
    <name evidence="13" type="ORF">PEBR_36802</name>
</gene>
<organism evidence="13 14">
    <name type="scientific">Penicillium brasilianum</name>
    <dbReference type="NCBI Taxonomy" id="104259"/>
    <lineage>
        <taxon>Eukaryota</taxon>
        <taxon>Fungi</taxon>
        <taxon>Dikarya</taxon>
        <taxon>Ascomycota</taxon>
        <taxon>Pezizomycotina</taxon>
        <taxon>Eurotiomycetes</taxon>
        <taxon>Eurotiomycetidae</taxon>
        <taxon>Eurotiales</taxon>
        <taxon>Aspergillaceae</taxon>
        <taxon>Penicillium</taxon>
    </lineage>
</organism>
<keyword evidence="9 11" id="KW-0456">Lyase</keyword>
<evidence type="ECO:0000256" key="1">
    <source>
        <dbReference type="ARBA" id="ARBA00005079"/>
    </source>
</evidence>
<dbReference type="EC" id="4.1.1.45" evidence="4"/>
<proteinExistence type="inferred from homology"/>
<dbReference type="SUPFAM" id="SSF51556">
    <property type="entry name" value="Metallo-dependent hydrolases"/>
    <property type="match status" value="1"/>
</dbReference>
<evidence type="ECO:0000256" key="4">
    <source>
        <dbReference type="ARBA" id="ARBA00012365"/>
    </source>
</evidence>
<protein>
    <recommendedName>
        <fullName evidence="5">2-amino-3-carboxymuconate-6-semialdehyde decarboxylase</fullName>
        <ecNumber evidence="4">4.1.1.45</ecNumber>
    </recommendedName>
    <alternativeName>
        <fullName evidence="10">Picolinate carboxylase</fullName>
    </alternativeName>
</protein>
<evidence type="ECO:0000256" key="11">
    <source>
        <dbReference type="RuleBase" id="RU366045"/>
    </source>
</evidence>
<dbReference type="GO" id="GO:0046872">
    <property type="term" value="F:metal ion binding"/>
    <property type="evidence" value="ECO:0007669"/>
    <property type="project" value="UniProtKB-KW"/>
</dbReference>
<reference evidence="14" key="1">
    <citation type="submission" date="2015-09" db="EMBL/GenBank/DDBJ databases">
        <authorList>
            <person name="Fill T.P."/>
            <person name="Baretta J.F."/>
            <person name="de Almeida L.G."/>
            <person name="Rocha M."/>
            <person name="de Souza D.H."/>
            <person name="Malavazi I."/>
            <person name="Cerdeira L.T."/>
            <person name="Hong H."/>
            <person name="Samborskyy M."/>
            <person name="de Vasconcelos A.T."/>
            <person name="Leadlay P."/>
            <person name="Rodrigues-Filho E."/>
        </authorList>
    </citation>
    <scope>NUCLEOTIDE SEQUENCE [LARGE SCALE GENOMIC DNA]</scope>
    <source>
        <strain evidence="14">LaBioMMi 136</strain>
    </source>
</reference>
<evidence type="ECO:0000256" key="3">
    <source>
        <dbReference type="ARBA" id="ARBA00011245"/>
    </source>
</evidence>
<dbReference type="InterPro" id="IPR006680">
    <property type="entry name" value="Amidohydro-rel"/>
</dbReference>
<evidence type="ECO:0000256" key="2">
    <source>
        <dbReference type="ARBA" id="ARBA00005871"/>
    </source>
</evidence>
<dbReference type="InterPro" id="IPR032465">
    <property type="entry name" value="ACMSD"/>
</dbReference>
<evidence type="ECO:0000259" key="12">
    <source>
        <dbReference type="Pfam" id="PF04909"/>
    </source>
</evidence>
<dbReference type="EMBL" id="LJBN01000207">
    <property type="protein sequence ID" value="OOQ82899.1"/>
    <property type="molecule type" value="Genomic_DNA"/>
</dbReference>
<keyword evidence="8" id="KW-0862">Zinc</keyword>
<sequence>MFEYSKAINAMTINPSCCSCNSSQQRWAKSNGPGSATGPFRIDMHTHIMPPNLPDFSKLYGSPEENGEDWMTLRSHYVSSDGVSDSTGPKSNNVDMYVGERFFRTVEPNCFDPVVRMKEMDATGVDVQVISTVPILFSYDKPIEPAAALARYLNDHIASVCRDNPRRFIGLATVPLQDISSSVAELGRAKSELGLKGVEIGTEINGCALDDPKFDLFWAACEDLDMPIFVHPLGYDLERENKSRWGKYWSAWLIGMPSETALSIHAILSSGILVRHPKLRFCFAHAGGAYLPLLGRIQHGYDCRPDLVAHRSEGVSPQEYLESHQHNIWIDSLVHDPDLLQLICKKIGPDRIVMGSDYPFPLGEMPNPGEMLSCDAKVGELFSSETRARMLAGNAIEFLGLGDMYQEHEI</sequence>
<evidence type="ECO:0000256" key="8">
    <source>
        <dbReference type="ARBA" id="ARBA00022833"/>
    </source>
</evidence>
<dbReference type="GO" id="GO:0019748">
    <property type="term" value="P:secondary metabolic process"/>
    <property type="evidence" value="ECO:0007669"/>
    <property type="project" value="TreeGrafter"/>
</dbReference>
<dbReference type="InterPro" id="IPR032466">
    <property type="entry name" value="Metal_Hydrolase"/>
</dbReference>
<dbReference type="Proteomes" id="UP000190744">
    <property type="component" value="Unassembled WGS sequence"/>
</dbReference>
<evidence type="ECO:0000256" key="7">
    <source>
        <dbReference type="ARBA" id="ARBA00022793"/>
    </source>
</evidence>
<evidence type="ECO:0000256" key="9">
    <source>
        <dbReference type="ARBA" id="ARBA00023239"/>
    </source>
</evidence>
<comment type="caution">
    <text evidence="13">The sequence shown here is derived from an EMBL/GenBank/DDBJ whole genome shotgun (WGS) entry which is preliminary data.</text>
</comment>
<comment type="similarity">
    <text evidence="2">Belongs to the metallo-dependent hydrolases superfamily. ACMSD family.</text>
</comment>
<keyword evidence="7 11" id="KW-0210">Decarboxylase</keyword>
<dbReference type="GO" id="GO:0005829">
    <property type="term" value="C:cytosol"/>
    <property type="evidence" value="ECO:0007669"/>
    <property type="project" value="TreeGrafter"/>
</dbReference>
<dbReference type="GO" id="GO:0016787">
    <property type="term" value="F:hydrolase activity"/>
    <property type="evidence" value="ECO:0007669"/>
    <property type="project" value="InterPro"/>
</dbReference>
<accession>A0A1S9RBJ6</accession>
<comment type="pathway">
    <text evidence="1">Secondary metabolite metabolism; quinolate metabolism.</text>
</comment>
<dbReference type="Gene3D" id="3.20.20.140">
    <property type="entry name" value="Metal-dependent hydrolases"/>
    <property type="match status" value="1"/>
</dbReference>
<dbReference type="GO" id="GO:0001760">
    <property type="term" value="F:aminocarboxymuconate-semialdehyde decarboxylase activity"/>
    <property type="evidence" value="ECO:0007669"/>
    <property type="project" value="UniProtKB-EC"/>
</dbReference>